<dbReference type="PIRSF" id="PIRSF016305">
    <property type="entry name" value="LCM_mtfrase"/>
    <property type="match status" value="1"/>
</dbReference>
<evidence type="ECO:0000256" key="5">
    <source>
        <dbReference type="ARBA" id="ARBA00022691"/>
    </source>
</evidence>
<dbReference type="Proteomes" id="UP000806378">
    <property type="component" value="Unassembled WGS sequence"/>
</dbReference>
<dbReference type="GO" id="GO:0032259">
    <property type="term" value="P:methylation"/>
    <property type="evidence" value="ECO:0007669"/>
    <property type="project" value="UniProtKB-KW"/>
</dbReference>
<keyword evidence="6" id="KW-0472">Membrane</keyword>
<keyword evidence="3 6" id="KW-0489">Methyltransferase</keyword>
<evidence type="ECO:0000256" key="8">
    <source>
        <dbReference type="SAM" id="MobiDB-lite"/>
    </source>
</evidence>
<keyword evidence="10" id="KW-1185">Reference proteome</keyword>
<keyword evidence="5 6" id="KW-0949">S-adenosyl-L-methionine</keyword>
<gene>
    <name evidence="9" type="ORF">BT93_L0129</name>
</gene>
<name>A0A8T0CEV6_CORYI</name>
<keyword evidence="4 6" id="KW-0808">Transferase</keyword>
<evidence type="ECO:0000313" key="10">
    <source>
        <dbReference type="Proteomes" id="UP000806378"/>
    </source>
</evidence>
<dbReference type="GO" id="GO:0016020">
    <property type="term" value="C:membrane"/>
    <property type="evidence" value="ECO:0007669"/>
    <property type="project" value="UniProtKB-SubCell"/>
</dbReference>
<reference evidence="9" key="1">
    <citation type="submission" date="2020-05" db="EMBL/GenBank/DDBJ databases">
        <title>WGS assembly of Corymbia citriodora subspecies variegata.</title>
        <authorList>
            <person name="Barry K."/>
            <person name="Hundley H."/>
            <person name="Shu S."/>
            <person name="Jenkins J."/>
            <person name="Grimwood J."/>
            <person name="Baten A."/>
        </authorList>
    </citation>
    <scope>NUCLEOTIDE SEQUENCE</scope>
    <source>
        <strain evidence="9">CV2-018</strain>
    </source>
</reference>
<comment type="caution">
    <text evidence="9">The sequence shown here is derived from an EMBL/GenBank/DDBJ whole genome shotgun (WGS) entry which is preliminary data.</text>
</comment>
<proteinExistence type="inferred from homology"/>
<organism evidence="9 10">
    <name type="scientific">Corymbia citriodora subsp. variegata</name>
    <dbReference type="NCBI Taxonomy" id="360336"/>
    <lineage>
        <taxon>Eukaryota</taxon>
        <taxon>Viridiplantae</taxon>
        <taxon>Streptophyta</taxon>
        <taxon>Embryophyta</taxon>
        <taxon>Tracheophyta</taxon>
        <taxon>Spermatophyta</taxon>
        <taxon>Magnoliopsida</taxon>
        <taxon>eudicotyledons</taxon>
        <taxon>Gunneridae</taxon>
        <taxon>Pentapetalae</taxon>
        <taxon>rosids</taxon>
        <taxon>malvids</taxon>
        <taxon>Myrtales</taxon>
        <taxon>Myrtaceae</taxon>
        <taxon>Myrtoideae</taxon>
        <taxon>Eucalypteae</taxon>
        <taxon>Corymbia</taxon>
    </lineage>
</organism>
<comment type="catalytic activity">
    <reaction evidence="1 6">
        <text>[phosphatase 2A protein]-C-terminal L-leucine + S-adenosyl-L-methionine = [phosphatase 2A protein]-C-terminal L-leucine methyl ester + S-adenosyl-L-homocysteine</text>
        <dbReference type="Rhea" id="RHEA:48544"/>
        <dbReference type="Rhea" id="RHEA-COMP:12134"/>
        <dbReference type="Rhea" id="RHEA-COMP:12135"/>
        <dbReference type="ChEBI" id="CHEBI:57856"/>
        <dbReference type="ChEBI" id="CHEBI:59789"/>
        <dbReference type="ChEBI" id="CHEBI:90516"/>
        <dbReference type="ChEBI" id="CHEBI:90517"/>
        <dbReference type="EC" id="2.1.1.233"/>
    </reaction>
</comment>
<evidence type="ECO:0000256" key="4">
    <source>
        <dbReference type="ARBA" id="ARBA00022679"/>
    </source>
</evidence>
<evidence type="ECO:0000313" key="9">
    <source>
        <dbReference type="EMBL" id="KAF7845900.1"/>
    </source>
</evidence>
<dbReference type="PANTHER" id="PTHR13600:SF21">
    <property type="entry name" value="LEUCINE CARBOXYL METHYLTRANSFERASE 1"/>
    <property type="match status" value="1"/>
</dbReference>
<dbReference type="Gene3D" id="3.40.50.150">
    <property type="entry name" value="Vaccinia Virus protein VP39"/>
    <property type="match status" value="1"/>
</dbReference>
<dbReference type="InterPro" id="IPR016651">
    <property type="entry name" value="LCMT1"/>
</dbReference>
<dbReference type="OrthoDB" id="203237at2759"/>
<feature type="binding site" evidence="7">
    <location>
        <position position="110"/>
    </location>
    <ligand>
        <name>S-adenosyl-L-methionine</name>
        <dbReference type="ChEBI" id="CHEBI:59789"/>
    </ligand>
</feature>
<protein>
    <recommendedName>
        <fullName evidence="6">Leucine carboxyl methyltransferase 1 homolog</fullName>
        <ecNumber evidence="6">2.1.1.233</ecNumber>
    </recommendedName>
</protein>
<comment type="similarity">
    <text evidence="2 6">Belongs to the methyltransferase superfamily. LCMT family.</text>
</comment>
<evidence type="ECO:0000256" key="3">
    <source>
        <dbReference type="ARBA" id="ARBA00022603"/>
    </source>
</evidence>
<dbReference type="EMBL" id="MU098142">
    <property type="protein sequence ID" value="KAF7845900.1"/>
    <property type="molecule type" value="Genomic_DNA"/>
</dbReference>
<dbReference type="Gramene" id="rna-gnl|WGS:JABURB|Cocit.L0129.1">
    <property type="protein sequence ID" value="cds-KAF7845900.1"/>
    <property type="gene ID" value="gene-BT93_L0129"/>
</dbReference>
<keyword evidence="6" id="KW-0963">Cytoplasm</keyword>
<feature type="binding site" evidence="7">
    <location>
        <position position="85"/>
    </location>
    <ligand>
        <name>S-adenosyl-L-methionine</name>
        <dbReference type="ChEBI" id="CHEBI:59789"/>
    </ligand>
</feature>
<comment type="function">
    <text evidence="6">Involved in brassinosteroid (BR) signaling.</text>
</comment>
<dbReference type="InterPro" id="IPR029063">
    <property type="entry name" value="SAM-dependent_MTases_sf"/>
</dbReference>
<feature type="binding site" evidence="7">
    <location>
        <position position="209"/>
    </location>
    <ligand>
        <name>S-adenosyl-L-methionine</name>
        <dbReference type="ChEBI" id="CHEBI:59789"/>
    </ligand>
</feature>
<dbReference type="Pfam" id="PF04072">
    <property type="entry name" value="LCM"/>
    <property type="match status" value="1"/>
</dbReference>
<evidence type="ECO:0000256" key="7">
    <source>
        <dbReference type="PIRSR" id="PIRSR016305-1"/>
    </source>
</evidence>
<dbReference type="GO" id="GO:0018423">
    <property type="term" value="F:protein C-terminal leucine carboxyl O-methyltransferase activity"/>
    <property type="evidence" value="ECO:0007669"/>
    <property type="project" value="UniProtKB-EC"/>
</dbReference>
<dbReference type="EC" id="2.1.1.233" evidence="6"/>
<accession>A0A8T0CEV6</accession>
<dbReference type="SUPFAM" id="SSF53335">
    <property type="entry name" value="S-adenosyl-L-methionine-dependent methyltransferases"/>
    <property type="match status" value="1"/>
</dbReference>
<evidence type="ECO:0000256" key="6">
    <source>
        <dbReference type="PIRNR" id="PIRNR016305"/>
    </source>
</evidence>
<feature type="compositionally biased region" description="Polar residues" evidence="8">
    <location>
        <begin position="1"/>
        <end position="13"/>
    </location>
</feature>
<comment type="subcellular location">
    <subcellularLocation>
        <location evidence="6">Cytoplasm</location>
    </subcellularLocation>
    <subcellularLocation>
        <location evidence="6">Membrane</location>
        <topology evidence="6">Peripheral membrane protein</topology>
    </subcellularLocation>
</comment>
<sequence length="351" mass="39846">MSSTSIPNLNTFQKAGRGRGRLGDDKQNVILPDKDTVVRGTDDDAATSRMSAVKAGYLEDPFAEHLSSGQWQRRLPLMNRGTYVRTTAIDRVVDRFLFTVEGKKQIISLGAGSDTRYFRIRANQKACNLIYHEVDFSDNNKRKLQRLFAPACLKVIDEMCGIDLKAAQKSDDELMSNDYCIHSLDLRCLDAQCLLKTFAAELPTLIISECCLVYLSPEEADRVLDTFVEGLTSSTTAIVIYEPINPNTAFGRTMTRNLVSRGIHLQTIQKYADLQAQARRLQSRGLQQETHDINSIWQQWVSTDEKTRIDKLEWMDEVEEFVLLAKHYCLSIGYRGMVDFDLTARQELKQG</sequence>
<dbReference type="InterPro" id="IPR007213">
    <property type="entry name" value="Ppm1/Ppm2/Tcmp"/>
</dbReference>
<evidence type="ECO:0000256" key="1">
    <source>
        <dbReference type="ARBA" id="ARBA00000724"/>
    </source>
</evidence>
<evidence type="ECO:0000256" key="2">
    <source>
        <dbReference type="ARBA" id="ARBA00010703"/>
    </source>
</evidence>
<feature type="binding site" evidence="7">
    <location>
        <begin position="185"/>
        <end position="186"/>
    </location>
    <ligand>
        <name>S-adenosyl-L-methionine</name>
        <dbReference type="ChEBI" id="CHEBI:59789"/>
    </ligand>
</feature>
<dbReference type="AlphaFoldDB" id="A0A8T0CEV6"/>
<dbReference type="GO" id="GO:0005737">
    <property type="term" value="C:cytoplasm"/>
    <property type="evidence" value="ECO:0007669"/>
    <property type="project" value="UniProtKB-SubCell"/>
</dbReference>
<dbReference type="PANTHER" id="PTHR13600">
    <property type="entry name" value="LEUCINE CARBOXYL METHYLTRANSFERASE"/>
    <property type="match status" value="1"/>
</dbReference>
<feature type="region of interest" description="Disordered" evidence="8">
    <location>
        <begin position="1"/>
        <end position="27"/>
    </location>
</feature>